<dbReference type="AlphaFoldDB" id="A0A9P0IIY1"/>
<comment type="subunit">
    <text evidence="2">Homodimer.</text>
</comment>
<evidence type="ECO:0000256" key="1">
    <source>
        <dbReference type="PIRSR" id="PIRSR625650-3"/>
    </source>
</evidence>
<keyword evidence="2" id="KW-0444">Lipid biosynthesis</keyword>
<evidence type="ECO:0000256" key="3">
    <source>
        <dbReference type="SAM" id="MobiDB-lite"/>
    </source>
</evidence>
<comment type="subcellular location">
    <subcellularLocation>
        <location evidence="2">Peroxisome</location>
    </subcellularLocation>
</comment>
<evidence type="ECO:0000313" key="5">
    <source>
        <dbReference type="Proteomes" id="UP001153321"/>
    </source>
</evidence>
<evidence type="ECO:0000256" key="2">
    <source>
        <dbReference type="RuleBase" id="RU363113"/>
    </source>
</evidence>
<gene>
    <name evidence="4" type="ORF">SPLIT_LOCUS13243</name>
</gene>
<keyword evidence="1 2" id="KW-0274">FAD</keyword>
<evidence type="ECO:0000313" key="4">
    <source>
        <dbReference type="EMBL" id="CAH1647898.1"/>
    </source>
</evidence>
<comment type="pathway">
    <text evidence="2">Glycerolipid metabolism; ether lipid biosynthesis.</text>
</comment>
<keyword evidence="5" id="KW-1185">Reference proteome</keyword>
<comment type="cofactor">
    <cofactor evidence="1 2">
        <name>FAD</name>
        <dbReference type="ChEBI" id="CHEBI:57692"/>
    </cofactor>
</comment>
<dbReference type="EMBL" id="LR824562">
    <property type="protein sequence ID" value="CAH1647898.1"/>
    <property type="molecule type" value="Genomic_DNA"/>
</dbReference>
<feature type="binding site" evidence="1">
    <location>
        <begin position="90"/>
        <end position="96"/>
    </location>
    <ligand>
        <name>FAD</name>
        <dbReference type="ChEBI" id="CHEBI:57692"/>
    </ligand>
</feature>
<keyword evidence="2" id="KW-0808">Transferase</keyword>
<dbReference type="GO" id="GO:0008610">
    <property type="term" value="P:lipid biosynthetic process"/>
    <property type="evidence" value="ECO:0007669"/>
    <property type="project" value="InterPro"/>
</dbReference>
<dbReference type="Gene3D" id="3.30.465.10">
    <property type="match status" value="1"/>
</dbReference>
<reference evidence="4" key="1">
    <citation type="submission" date="2022-02" db="EMBL/GenBank/DDBJ databases">
        <authorList>
            <person name="King R."/>
        </authorList>
    </citation>
    <scope>NUCLEOTIDE SEQUENCE</scope>
</reference>
<keyword evidence="2" id="KW-0285">Flavoprotein</keyword>
<dbReference type="PANTHER" id="PTHR46568:SF1">
    <property type="entry name" value="ALKYLDIHYDROXYACETONEPHOSPHATE SYNTHASE, PEROXISOMAL"/>
    <property type="match status" value="1"/>
</dbReference>
<protein>
    <recommendedName>
        <fullName evidence="2">Alkylglycerone-phosphate synthase</fullName>
        <shortName evidence="2">Alkyl-DHAP synthase</shortName>
        <ecNumber evidence="2">2.5.1.26</ecNumber>
    </recommendedName>
</protein>
<organism evidence="4 5">
    <name type="scientific">Spodoptera littoralis</name>
    <name type="common">Egyptian cotton leafworm</name>
    <dbReference type="NCBI Taxonomy" id="7109"/>
    <lineage>
        <taxon>Eukaryota</taxon>
        <taxon>Metazoa</taxon>
        <taxon>Ecdysozoa</taxon>
        <taxon>Arthropoda</taxon>
        <taxon>Hexapoda</taxon>
        <taxon>Insecta</taxon>
        <taxon>Pterygota</taxon>
        <taxon>Neoptera</taxon>
        <taxon>Endopterygota</taxon>
        <taxon>Lepidoptera</taxon>
        <taxon>Glossata</taxon>
        <taxon>Ditrysia</taxon>
        <taxon>Noctuoidea</taxon>
        <taxon>Noctuidae</taxon>
        <taxon>Amphipyrinae</taxon>
        <taxon>Spodoptera</taxon>
    </lineage>
</organism>
<accession>A0A9P0IIY1</accession>
<dbReference type="EC" id="2.5.1.26" evidence="2"/>
<comment type="function">
    <text evidence="2">Catalyzes the exchange of an acyl for a long-chain alkyl group and the formation of the ether bond in the biosynthesis of ether phospholipids.</text>
</comment>
<feature type="region of interest" description="Disordered" evidence="3">
    <location>
        <begin position="1"/>
        <end position="22"/>
    </location>
</feature>
<dbReference type="InterPro" id="IPR016169">
    <property type="entry name" value="FAD-bd_PCMH_sub2"/>
</dbReference>
<proteinExistence type="inferred from homology"/>
<keyword evidence="2" id="KW-0576">Peroxisome</keyword>
<comment type="similarity">
    <text evidence="2">Belongs to the FAD-binding oxidoreductase/transferase type 4 family.</text>
</comment>
<keyword evidence="2" id="KW-0443">Lipid metabolism</keyword>
<dbReference type="Proteomes" id="UP001153321">
    <property type="component" value="Chromosome Z"/>
</dbReference>
<dbReference type="InterPro" id="IPR025650">
    <property type="entry name" value="Alkyl-DHAP_Synthase"/>
</dbReference>
<dbReference type="GO" id="GO:0005777">
    <property type="term" value="C:peroxisome"/>
    <property type="evidence" value="ECO:0007669"/>
    <property type="project" value="UniProtKB-SubCell"/>
</dbReference>
<sequence>MEHRSVRLRAPGELRSAPPHLGGKRRAACWKIIYPCRTVAECQAMGGIVGWEDTSEALWVVTARGVFEKSCRVPRISCGPEWEHVIMGSEGCFGVVTENAL</sequence>
<name>A0A9P0IIY1_SPOLI</name>
<comment type="catalytic activity">
    <reaction evidence="2">
        <text>a long chain fatty alcohol + a 1-acylglycerone 3-phosphate = a 1-O-alkylglycerone 3-phosphate + a long-chain fatty acid + H(+)</text>
        <dbReference type="Rhea" id="RHEA:36171"/>
        <dbReference type="ChEBI" id="CHEBI:15378"/>
        <dbReference type="ChEBI" id="CHEBI:17135"/>
        <dbReference type="ChEBI" id="CHEBI:57534"/>
        <dbReference type="ChEBI" id="CHEBI:57560"/>
        <dbReference type="ChEBI" id="CHEBI:73315"/>
        <dbReference type="EC" id="2.5.1.26"/>
    </reaction>
</comment>
<dbReference type="GO" id="GO:0008609">
    <property type="term" value="F:alkylglycerone-phosphate synthase activity"/>
    <property type="evidence" value="ECO:0007669"/>
    <property type="project" value="UniProtKB-EC"/>
</dbReference>
<dbReference type="PANTHER" id="PTHR46568">
    <property type="entry name" value="ALKYLDIHYDROXYACETONEPHOSPHATE SYNTHASE, PEROXISOMAL"/>
    <property type="match status" value="1"/>
</dbReference>